<proteinExistence type="inferred from homology"/>
<dbReference type="SUPFAM" id="SSF63712">
    <property type="entry name" value="Nicotinic receptor ligand binding domain-like"/>
    <property type="match status" value="1"/>
</dbReference>
<keyword evidence="7 11" id="KW-1133">Transmembrane helix</keyword>
<dbReference type="PANTHER" id="PTHR18945">
    <property type="entry name" value="NEUROTRANSMITTER GATED ION CHANNEL"/>
    <property type="match status" value="1"/>
</dbReference>
<evidence type="ECO:0000259" key="12">
    <source>
        <dbReference type="Pfam" id="PF02931"/>
    </source>
</evidence>
<dbReference type="InterPro" id="IPR038050">
    <property type="entry name" value="Neuro_actylchol_rec"/>
</dbReference>
<dbReference type="Gene3D" id="2.70.170.10">
    <property type="entry name" value="Neurotransmitter-gated ion-channel ligand-binding domain"/>
    <property type="match status" value="1"/>
</dbReference>
<keyword evidence="6" id="KW-0732">Signal</keyword>
<protein>
    <submittedName>
        <fullName evidence="15">Uncharacterized protein</fullName>
    </submittedName>
</protein>
<evidence type="ECO:0000256" key="10">
    <source>
        <dbReference type="ARBA" id="ARBA00023303"/>
    </source>
</evidence>
<dbReference type="Proteomes" id="UP000494206">
    <property type="component" value="Unassembled WGS sequence"/>
</dbReference>
<evidence type="ECO:0000256" key="9">
    <source>
        <dbReference type="ARBA" id="ARBA00023136"/>
    </source>
</evidence>
<keyword evidence="10 11" id="KW-0407">Ion channel</keyword>
<dbReference type="InterPro" id="IPR006201">
    <property type="entry name" value="Neur_channel"/>
</dbReference>
<evidence type="ECO:0000256" key="1">
    <source>
        <dbReference type="ARBA" id="ARBA00004141"/>
    </source>
</evidence>
<accession>A0A8S1EB56</accession>
<dbReference type="InterPro" id="IPR006202">
    <property type="entry name" value="Neur_chan_lig-bd"/>
</dbReference>
<gene>
    <name evidence="15" type="ORF">CBOVIS_LOCUS1233</name>
</gene>
<comment type="subcellular location">
    <subcellularLocation>
        <location evidence="2">Cell membrane</location>
    </subcellularLocation>
    <subcellularLocation>
        <location evidence="1">Membrane</location>
        <topology evidence="1">Multi-pass membrane protein</topology>
    </subcellularLocation>
</comment>
<feature type="domain" description="Neurotransmitter-gated ion-channel ligand-binding" evidence="12">
    <location>
        <begin position="198"/>
        <end position="404"/>
    </location>
</feature>
<evidence type="ECO:0000256" key="5">
    <source>
        <dbReference type="ARBA" id="ARBA00022692"/>
    </source>
</evidence>
<dbReference type="FunFam" id="1.20.58.390:FF:000061">
    <property type="entry name" value="Ligand-Gated ion Channel"/>
    <property type="match status" value="1"/>
</dbReference>
<dbReference type="PROSITE" id="PS00236">
    <property type="entry name" value="NEUROTR_ION_CHANNEL"/>
    <property type="match status" value="1"/>
</dbReference>
<organism evidence="15 16">
    <name type="scientific">Caenorhabditis bovis</name>
    <dbReference type="NCBI Taxonomy" id="2654633"/>
    <lineage>
        <taxon>Eukaryota</taxon>
        <taxon>Metazoa</taxon>
        <taxon>Ecdysozoa</taxon>
        <taxon>Nematoda</taxon>
        <taxon>Chromadorea</taxon>
        <taxon>Rhabditida</taxon>
        <taxon>Rhabditina</taxon>
        <taxon>Rhabditomorpha</taxon>
        <taxon>Rhabditoidea</taxon>
        <taxon>Rhabditidae</taxon>
        <taxon>Peloderinae</taxon>
        <taxon>Caenorhabditis</taxon>
    </lineage>
</organism>
<keyword evidence="9 11" id="KW-0472">Membrane</keyword>
<evidence type="ECO:0000256" key="2">
    <source>
        <dbReference type="ARBA" id="ARBA00004236"/>
    </source>
</evidence>
<reference evidence="15 16" key="1">
    <citation type="submission" date="2020-04" db="EMBL/GenBank/DDBJ databases">
        <authorList>
            <person name="Laetsch R D."/>
            <person name="Stevens L."/>
            <person name="Kumar S."/>
            <person name="Blaxter L. M."/>
        </authorList>
    </citation>
    <scope>NUCLEOTIDE SEQUENCE [LARGE SCALE GENOMIC DNA]</scope>
</reference>
<dbReference type="InterPro" id="IPR036719">
    <property type="entry name" value="Neuro-gated_channel_TM_sf"/>
</dbReference>
<comment type="similarity">
    <text evidence="11">Belongs to the ligand-gated ion channel (TC 1.A.9) family.</text>
</comment>
<sequence length="535" mass="61878">MKLFENRKNIFFERLLYSNPGSTNKVFNINEWRRDIENRIDGQKWIIMATSAAGHAALNAAQRKPSNVLGLFLFCPGTNLDLNFVNTIAPGALNMLLEKGQLIYPPSRNGHAALIDVKGLQEYVDTCITKTPGDIDINCPVTIVHGTEDTLVPYENSVKLLDRLNSSKKELVTIEGGTHYFDRFEISELVEECLNEAQLMEILINQNNYSKHKLPEKSGVSVSVEFWIQEINSISEMTNDFELEMYINEMWNDPNLRFEKFPACKDNVTLDQNIWKKIWTPNTCFVNSKIAEIHESPFLNVFLTLFSNGTVWANYRVKIKGPCNMDLEDFPMDTQSCRLNYQSFSYNNEEVRLHWKTYRKPVFTLQEIQIADFFLREITPAVIRRSYPAGSWDELIVTFVFERRYMWYFLQAYLPTFFSIFISWLAFSLGPHAITPRTVIGVNALLSMIFHFGSIMKNLPRVSYIKAIDIWMLCSMTFVFLSLIELAIVGYKSQKNSPDNLKLIEKIDKIACFLFPAAFSVFNIIYWARYGFKIG</sequence>
<keyword evidence="16" id="KW-1185">Reference proteome</keyword>
<dbReference type="GO" id="GO:0005230">
    <property type="term" value="F:extracellular ligand-gated monoatomic ion channel activity"/>
    <property type="evidence" value="ECO:0007669"/>
    <property type="project" value="InterPro"/>
</dbReference>
<keyword evidence="5 11" id="KW-0812">Transmembrane</keyword>
<evidence type="ECO:0000259" key="14">
    <source>
        <dbReference type="Pfam" id="PF12146"/>
    </source>
</evidence>
<dbReference type="CDD" id="cd19049">
    <property type="entry name" value="LGIC_TM_anion"/>
    <property type="match status" value="1"/>
</dbReference>
<dbReference type="PRINTS" id="PR00253">
    <property type="entry name" value="GABAARECEPTR"/>
</dbReference>
<dbReference type="Pfam" id="PF12146">
    <property type="entry name" value="Hydrolase_4"/>
    <property type="match status" value="1"/>
</dbReference>
<dbReference type="EMBL" id="CADEPM010000001">
    <property type="protein sequence ID" value="CAB3397887.1"/>
    <property type="molecule type" value="Genomic_DNA"/>
</dbReference>
<dbReference type="OrthoDB" id="442503at2759"/>
<evidence type="ECO:0000313" key="16">
    <source>
        <dbReference type="Proteomes" id="UP000494206"/>
    </source>
</evidence>
<dbReference type="GO" id="GO:0004888">
    <property type="term" value="F:transmembrane signaling receptor activity"/>
    <property type="evidence" value="ECO:0007669"/>
    <property type="project" value="InterPro"/>
</dbReference>
<keyword evidence="4" id="KW-1003">Cell membrane</keyword>
<dbReference type="SUPFAM" id="SSF53474">
    <property type="entry name" value="alpha/beta-Hydrolases"/>
    <property type="match status" value="1"/>
</dbReference>
<evidence type="ECO:0000256" key="8">
    <source>
        <dbReference type="ARBA" id="ARBA00023065"/>
    </source>
</evidence>
<dbReference type="SUPFAM" id="SSF90112">
    <property type="entry name" value="Neurotransmitter-gated ion-channel transmembrane pore"/>
    <property type="match status" value="1"/>
</dbReference>
<evidence type="ECO:0000256" key="4">
    <source>
        <dbReference type="ARBA" id="ARBA00022475"/>
    </source>
</evidence>
<dbReference type="Gene3D" id="1.20.58.390">
    <property type="entry name" value="Neurotransmitter-gated ion-channel transmembrane domain"/>
    <property type="match status" value="1"/>
</dbReference>
<dbReference type="CDD" id="cd18990">
    <property type="entry name" value="LGIC_ECD_GABAAR"/>
    <property type="match status" value="1"/>
</dbReference>
<dbReference type="InterPro" id="IPR029058">
    <property type="entry name" value="AB_hydrolase_fold"/>
</dbReference>
<evidence type="ECO:0000313" key="15">
    <source>
        <dbReference type="EMBL" id="CAB3397887.1"/>
    </source>
</evidence>
<feature type="transmembrane region" description="Helical" evidence="11">
    <location>
        <begin position="439"/>
        <end position="456"/>
    </location>
</feature>
<feature type="domain" description="Serine aminopeptidase S33" evidence="14">
    <location>
        <begin position="121"/>
        <end position="179"/>
    </location>
</feature>
<feature type="transmembrane region" description="Helical" evidence="11">
    <location>
        <begin position="468"/>
        <end position="489"/>
    </location>
</feature>
<keyword evidence="3 11" id="KW-0813">Transport</keyword>
<feature type="transmembrane region" description="Helical" evidence="11">
    <location>
        <begin position="510"/>
        <end position="528"/>
    </location>
</feature>
<feature type="domain" description="Neurotransmitter-gated ion-channel transmembrane" evidence="13">
    <location>
        <begin position="413"/>
        <end position="495"/>
    </location>
</feature>
<dbReference type="Gene3D" id="3.40.50.1820">
    <property type="entry name" value="alpha/beta hydrolase"/>
    <property type="match status" value="1"/>
</dbReference>
<dbReference type="InterPro" id="IPR006028">
    <property type="entry name" value="GABAA/Glycine_rcpt"/>
</dbReference>
<dbReference type="InterPro" id="IPR022742">
    <property type="entry name" value="Hydrolase_4"/>
</dbReference>
<dbReference type="AlphaFoldDB" id="A0A8S1EB56"/>
<dbReference type="GO" id="GO:0005886">
    <property type="term" value="C:plasma membrane"/>
    <property type="evidence" value="ECO:0007669"/>
    <property type="project" value="UniProtKB-SubCell"/>
</dbReference>
<name>A0A8S1EB56_9PELO</name>
<dbReference type="PRINTS" id="PR00252">
    <property type="entry name" value="NRIONCHANNEL"/>
</dbReference>
<dbReference type="Pfam" id="PF02931">
    <property type="entry name" value="Neur_chan_LBD"/>
    <property type="match status" value="1"/>
</dbReference>
<evidence type="ECO:0000256" key="11">
    <source>
        <dbReference type="RuleBase" id="RU000687"/>
    </source>
</evidence>
<keyword evidence="8 11" id="KW-0406">Ion transport</keyword>
<evidence type="ECO:0000259" key="13">
    <source>
        <dbReference type="Pfam" id="PF02932"/>
    </source>
</evidence>
<comment type="caution">
    <text evidence="15">The sequence shown here is derived from an EMBL/GenBank/DDBJ whole genome shotgun (WGS) entry which is preliminary data.</text>
</comment>
<dbReference type="Pfam" id="PF02932">
    <property type="entry name" value="Neur_chan_memb"/>
    <property type="match status" value="1"/>
</dbReference>
<dbReference type="InterPro" id="IPR006029">
    <property type="entry name" value="Neurotrans-gated_channel_TM"/>
</dbReference>
<dbReference type="InterPro" id="IPR036734">
    <property type="entry name" value="Neur_chan_lig-bd_sf"/>
</dbReference>
<dbReference type="InterPro" id="IPR018000">
    <property type="entry name" value="Neurotransmitter_ion_chnl_CS"/>
</dbReference>
<evidence type="ECO:0000256" key="6">
    <source>
        <dbReference type="ARBA" id="ARBA00022729"/>
    </source>
</evidence>
<evidence type="ECO:0000256" key="3">
    <source>
        <dbReference type="ARBA" id="ARBA00022448"/>
    </source>
</evidence>
<evidence type="ECO:0000256" key="7">
    <source>
        <dbReference type="ARBA" id="ARBA00022989"/>
    </source>
</evidence>
<feature type="transmembrane region" description="Helical" evidence="11">
    <location>
        <begin position="405"/>
        <end position="427"/>
    </location>
</feature>